<evidence type="ECO:0000313" key="2">
    <source>
        <dbReference type="EMBL" id="OQM77598.1"/>
    </source>
</evidence>
<dbReference type="Gene3D" id="3.40.630.30">
    <property type="match status" value="1"/>
</dbReference>
<gene>
    <name evidence="2" type="ORF">BFN67_01815</name>
</gene>
<evidence type="ECO:0000313" key="3">
    <source>
        <dbReference type="Proteomes" id="UP000191905"/>
    </source>
</evidence>
<dbReference type="OrthoDB" id="8193702at2"/>
<dbReference type="Pfam" id="PF13480">
    <property type="entry name" value="Acetyltransf_6"/>
    <property type="match status" value="1"/>
</dbReference>
<dbReference type="EMBL" id="MDET01000001">
    <property type="protein sequence ID" value="OQM77598.1"/>
    <property type="molecule type" value="Genomic_DNA"/>
</dbReference>
<dbReference type="RefSeq" id="WP_080917862.1">
    <property type="nucleotide sequence ID" value="NZ_MDET01000001.1"/>
</dbReference>
<dbReference type="SUPFAM" id="SSF55729">
    <property type="entry name" value="Acyl-CoA N-acyltransferases (Nat)"/>
    <property type="match status" value="1"/>
</dbReference>
<protein>
    <submittedName>
        <fullName evidence="2">GNAT family N-acetyltransferase</fullName>
    </submittedName>
</protein>
<proteinExistence type="predicted"/>
<dbReference type="Proteomes" id="UP000191905">
    <property type="component" value="Unassembled WGS sequence"/>
</dbReference>
<dbReference type="GO" id="GO:0016740">
    <property type="term" value="F:transferase activity"/>
    <property type="evidence" value="ECO:0007669"/>
    <property type="project" value="UniProtKB-KW"/>
</dbReference>
<name>A0A1V8RWN8_9HYPH</name>
<dbReference type="STRING" id="1873176.BFN67_01815"/>
<organism evidence="2 3">
    <name type="scientific">Manganibacter manganicus</name>
    <dbReference type="NCBI Taxonomy" id="1873176"/>
    <lineage>
        <taxon>Bacteria</taxon>
        <taxon>Pseudomonadati</taxon>
        <taxon>Pseudomonadota</taxon>
        <taxon>Alphaproteobacteria</taxon>
        <taxon>Hyphomicrobiales</taxon>
        <taxon>Phyllobacteriaceae</taxon>
        <taxon>Manganibacter</taxon>
    </lineage>
</organism>
<dbReference type="InterPro" id="IPR038740">
    <property type="entry name" value="BioF2-like_GNAT_dom"/>
</dbReference>
<keyword evidence="3" id="KW-1185">Reference proteome</keyword>
<dbReference type="AlphaFoldDB" id="A0A1V8RWN8"/>
<evidence type="ECO:0000259" key="1">
    <source>
        <dbReference type="Pfam" id="PF13480"/>
    </source>
</evidence>
<sequence>MSGATASNRLENLAETSLEEISATLTASVASPVNTAALAAYIEFCETAHFAPAQSPAWIRHWVDQVAPDAVIATLNHRGKPVLMLAMEIIHQGPFAIARFMGGSHANGNFPTNDPRWADVAAMPTTLRPLFKAIAGARPDIDLISLERLQPDLNGVANPLLVLPGQHSPNVSLAVDLKGGFDAVLSRISGKRKCKKHRSQTRKFEALGGYRRLCASSPREVRQFLDTFFAMKEARFRRMGITDVFASADIRRFFTALFIDALDEPEPSYVLHALEVQGKLRAVTGSSRSAKRLICEFGGISEDETTPIGPGDFLFFENIREACEQGFDTYDFSVGDEPYKRQWCDTETWQTDVLVPLTAKGQMLAFTLRRTARLKSMVKNSPAIWRFVKRLRKNTGPR</sequence>
<keyword evidence="2" id="KW-0808">Transferase</keyword>
<comment type="caution">
    <text evidence="2">The sequence shown here is derived from an EMBL/GenBank/DDBJ whole genome shotgun (WGS) entry which is preliminary data.</text>
</comment>
<reference evidence="2 3" key="1">
    <citation type="journal article" date="2016" name="Int. J. Syst. Evol. Microbiol.">
        <title>Pseudaminobacter manganicus sp. nov., isolated from sludge of a manganese mine.</title>
        <authorList>
            <person name="Li J."/>
            <person name="Huang J."/>
            <person name="Liao S."/>
            <person name="Wang G."/>
        </authorList>
    </citation>
    <scope>NUCLEOTIDE SEQUENCE [LARGE SCALE GENOMIC DNA]</scope>
    <source>
        <strain evidence="2 3">JH-7</strain>
    </source>
</reference>
<dbReference type="InterPro" id="IPR016181">
    <property type="entry name" value="Acyl_CoA_acyltransferase"/>
</dbReference>
<accession>A0A1V8RWN8</accession>
<feature type="domain" description="BioF2-like acetyltransferase" evidence="1">
    <location>
        <begin position="194"/>
        <end position="341"/>
    </location>
</feature>